<proteinExistence type="inferred from homology"/>
<dbReference type="InterPro" id="IPR040442">
    <property type="entry name" value="Pyrv_kinase-like_dom_sf"/>
</dbReference>
<dbReference type="InterPro" id="IPR050251">
    <property type="entry name" value="HpcH-HpaI_aldolase"/>
</dbReference>
<dbReference type="GO" id="GO:0005737">
    <property type="term" value="C:cytoplasm"/>
    <property type="evidence" value="ECO:0007669"/>
    <property type="project" value="TreeGrafter"/>
</dbReference>
<keyword evidence="3" id="KW-0456">Lyase</keyword>
<reference evidence="5" key="1">
    <citation type="submission" date="2021-01" db="EMBL/GenBank/DDBJ databases">
        <authorList>
            <person name="Corre E."/>
            <person name="Pelletier E."/>
            <person name="Niang G."/>
            <person name="Scheremetjew M."/>
            <person name="Finn R."/>
            <person name="Kale V."/>
            <person name="Holt S."/>
            <person name="Cochrane G."/>
            <person name="Meng A."/>
            <person name="Brown T."/>
            <person name="Cohen L."/>
        </authorList>
    </citation>
    <scope>NUCLEOTIDE SEQUENCE</scope>
    <source>
        <strain evidence="5">CCMP281</strain>
    </source>
</reference>
<evidence type="ECO:0000256" key="3">
    <source>
        <dbReference type="ARBA" id="ARBA00023239"/>
    </source>
</evidence>
<evidence type="ECO:0000256" key="1">
    <source>
        <dbReference type="ARBA" id="ARBA00005568"/>
    </source>
</evidence>
<dbReference type="Gene3D" id="3.20.20.60">
    <property type="entry name" value="Phosphoenolpyruvate-binding domains"/>
    <property type="match status" value="1"/>
</dbReference>
<feature type="domain" description="HpcH/HpaI aldolase/citrate lyase" evidence="4">
    <location>
        <begin position="7"/>
        <end position="210"/>
    </location>
</feature>
<dbReference type="PANTHER" id="PTHR30502:SF0">
    <property type="entry name" value="PHOSPHOENOLPYRUVATE CARBOXYLASE FAMILY PROTEIN"/>
    <property type="match status" value="1"/>
</dbReference>
<dbReference type="EMBL" id="HBHX01038520">
    <property type="protein sequence ID" value="CAE0120713.1"/>
    <property type="molecule type" value="Transcribed_RNA"/>
</dbReference>
<gene>
    <name evidence="5" type="ORF">HERI1096_LOCUS21414</name>
</gene>
<dbReference type="SUPFAM" id="SSF51621">
    <property type="entry name" value="Phosphoenolpyruvate/pyruvate domain"/>
    <property type="match status" value="1"/>
</dbReference>
<dbReference type="InterPro" id="IPR015813">
    <property type="entry name" value="Pyrv/PenolPyrv_kinase-like_dom"/>
</dbReference>
<protein>
    <recommendedName>
        <fullName evidence="4">HpcH/HpaI aldolase/citrate lyase domain-containing protein</fullName>
    </recommendedName>
</protein>
<dbReference type="PANTHER" id="PTHR30502">
    <property type="entry name" value="2-KETO-3-DEOXY-L-RHAMNONATE ALDOLASE"/>
    <property type="match status" value="1"/>
</dbReference>
<sequence>MKIGCAINTSSGLATELCASLGYDFLLIDQQHSAIDPEKLRYLLTAAQAAGSKTIVRVGSAYDRVGIQQALDMGSDGILIPCSRTAADVKNAISCSKYPVTGPGSEGGTRSVYVNLRPQFPGGFPALFDYVQHRGNAETIIAAQIETKDALDNIEEICALDGLDIAFIGPGDLCTDMGLVKKYGLPNCFGSEEFGAAVVKIAETCKKNNKIAGFWNSDVEAQGKLGFRFMVVDGDIHAMQAALQTSIAEKREKIKAAAM</sequence>
<organism evidence="5">
    <name type="scientific">Haptolina ericina</name>
    <dbReference type="NCBI Taxonomy" id="156174"/>
    <lineage>
        <taxon>Eukaryota</taxon>
        <taxon>Haptista</taxon>
        <taxon>Haptophyta</taxon>
        <taxon>Prymnesiophyceae</taxon>
        <taxon>Prymnesiales</taxon>
        <taxon>Prymnesiaceae</taxon>
        <taxon>Haptolina</taxon>
    </lineage>
</organism>
<dbReference type="GO" id="GO:0046872">
    <property type="term" value="F:metal ion binding"/>
    <property type="evidence" value="ECO:0007669"/>
    <property type="project" value="UniProtKB-KW"/>
</dbReference>
<accession>A0A7S3F2J2</accession>
<evidence type="ECO:0000313" key="5">
    <source>
        <dbReference type="EMBL" id="CAE0120713.1"/>
    </source>
</evidence>
<name>A0A7S3F2J2_9EUKA</name>
<dbReference type="InterPro" id="IPR005000">
    <property type="entry name" value="Aldolase/citrate-lyase_domain"/>
</dbReference>
<dbReference type="Pfam" id="PF03328">
    <property type="entry name" value="HpcH_HpaI"/>
    <property type="match status" value="1"/>
</dbReference>
<evidence type="ECO:0000256" key="2">
    <source>
        <dbReference type="ARBA" id="ARBA00022723"/>
    </source>
</evidence>
<evidence type="ECO:0000259" key="4">
    <source>
        <dbReference type="Pfam" id="PF03328"/>
    </source>
</evidence>
<dbReference type="GO" id="GO:0016832">
    <property type="term" value="F:aldehyde-lyase activity"/>
    <property type="evidence" value="ECO:0007669"/>
    <property type="project" value="TreeGrafter"/>
</dbReference>
<keyword evidence="2" id="KW-0479">Metal-binding</keyword>
<dbReference type="AlphaFoldDB" id="A0A7S3F2J2"/>
<comment type="similarity">
    <text evidence="1">Belongs to the HpcH/HpaI aldolase family.</text>
</comment>